<evidence type="ECO:0000313" key="7">
    <source>
        <dbReference type="Proteomes" id="UP000761264"/>
    </source>
</evidence>
<comment type="caution">
    <text evidence="6">The sequence shown here is derived from an EMBL/GenBank/DDBJ whole genome shotgun (WGS) entry which is preliminary data.</text>
</comment>
<dbReference type="InterPro" id="IPR036390">
    <property type="entry name" value="WH_DNA-bd_sf"/>
</dbReference>
<dbReference type="SUPFAM" id="SSF46785">
    <property type="entry name" value="Winged helix' DNA-binding domain"/>
    <property type="match status" value="1"/>
</dbReference>
<dbReference type="Gene3D" id="3.40.190.290">
    <property type="match status" value="1"/>
</dbReference>
<evidence type="ECO:0000313" key="6">
    <source>
        <dbReference type="EMBL" id="NIA69851.1"/>
    </source>
</evidence>
<dbReference type="PRINTS" id="PR00039">
    <property type="entry name" value="HTHLYSR"/>
</dbReference>
<reference evidence="6" key="1">
    <citation type="submission" date="2020-03" db="EMBL/GenBank/DDBJ databases">
        <title>Genome of Pelagibius litoralis DSM 21314T.</title>
        <authorList>
            <person name="Wang G."/>
        </authorList>
    </citation>
    <scope>NUCLEOTIDE SEQUENCE</scope>
    <source>
        <strain evidence="6">DSM 21314</strain>
    </source>
</reference>
<protein>
    <submittedName>
        <fullName evidence="6">LysR family transcriptional regulator</fullName>
    </submittedName>
</protein>
<dbReference type="Pfam" id="PF00126">
    <property type="entry name" value="HTH_1"/>
    <property type="match status" value="1"/>
</dbReference>
<dbReference type="InterPro" id="IPR058163">
    <property type="entry name" value="LysR-type_TF_proteobact-type"/>
</dbReference>
<dbReference type="InterPro" id="IPR000847">
    <property type="entry name" value="LysR_HTH_N"/>
</dbReference>
<dbReference type="Proteomes" id="UP000761264">
    <property type="component" value="Unassembled WGS sequence"/>
</dbReference>
<feature type="domain" description="HTH lysR-type" evidence="5">
    <location>
        <begin position="9"/>
        <end position="66"/>
    </location>
</feature>
<dbReference type="GO" id="GO:0003700">
    <property type="term" value="F:DNA-binding transcription factor activity"/>
    <property type="evidence" value="ECO:0007669"/>
    <property type="project" value="InterPro"/>
</dbReference>
<evidence type="ECO:0000256" key="4">
    <source>
        <dbReference type="ARBA" id="ARBA00023163"/>
    </source>
</evidence>
<dbReference type="InterPro" id="IPR036388">
    <property type="entry name" value="WH-like_DNA-bd_sf"/>
</dbReference>
<dbReference type="GO" id="GO:0043565">
    <property type="term" value="F:sequence-specific DNA binding"/>
    <property type="evidence" value="ECO:0007669"/>
    <property type="project" value="TreeGrafter"/>
</dbReference>
<evidence type="ECO:0000256" key="2">
    <source>
        <dbReference type="ARBA" id="ARBA00023015"/>
    </source>
</evidence>
<keyword evidence="2" id="KW-0805">Transcription regulation</keyword>
<keyword evidence="4" id="KW-0804">Transcription</keyword>
<accession>A0A967EYM6</accession>
<dbReference type="PROSITE" id="PS50931">
    <property type="entry name" value="HTH_LYSR"/>
    <property type="match status" value="1"/>
</dbReference>
<organism evidence="6 7">
    <name type="scientific">Pelagibius litoralis</name>
    <dbReference type="NCBI Taxonomy" id="374515"/>
    <lineage>
        <taxon>Bacteria</taxon>
        <taxon>Pseudomonadati</taxon>
        <taxon>Pseudomonadota</taxon>
        <taxon>Alphaproteobacteria</taxon>
        <taxon>Rhodospirillales</taxon>
        <taxon>Rhodovibrionaceae</taxon>
        <taxon>Pelagibius</taxon>
    </lineage>
</organism>
<sequence length="308" mass="33612">MEQAGLAAMNWDDLRVLNAAADSLSLSAAARHLGISQPKASRRLRALEEMLGARLFERLPSGLAPTLAGQQLIPLVAEMAKAADAVARLRPALPATASGTVRISAMETVSRYLSRRMDQLFAAAPGVEIEILPAHADVNLWRREADLQIRECLPEGASLIVSRLGDIGYAVYGARDLVARQPAARSEARYADCDWIGFSEDRLFFPTQKKWLDSRLARPPRLRTTDMDVVLEALAEGVGLGVAPCCLADDDPRLERLTPPIEGLGRRQHLLSHRDMLREPVVRALADALKALFAADRRWLSGEGLSAA</sequence>
<evidence type="ECO:0000256" key="3">
    <source>
        <dbReference type="ARBA" id="ARBA00023125"/>
    </source>
</evidence>
<evidence type="ECO:0000259" key="5">
    <source>
        <dbReference type="PROSITE" id="PS50931"/>
    </source>
</evidence>
<keyword evidence="3" id="KW-0238">DNA-binding</keyword>
<name>A0A967EYM6_9PROT</name>
<dbReference type="Gene3D" id="1.10.10.10">
    <property type="entry name" value="Winged helix-like DNA-binding domain superfamily/Winged helix DNA-binding domain"/>
    <property type="match status" value="1"/>
</dbReference>
<proteinExistence type="inferred from homology"/>
<evidence type="ECO:0000256" key="1">
    <source>
        <dbReference type="ARBA" id="ARBA00009437"/>
    </source>
</evidence>
<dbReference type="SUPFAM" id="SSF53850">
    <property type="entry name" value="Periplasmic binding protein-like II"/>
    <property type="match status" value="1"/>
</dbReference>
<keyword evidence="7" id="KW-1185">Reference proteome</keyword>
<dbReference type="GO" id="GO:0006351">
    <property type="term" value="P:DNA-templated transcription"/>
    <property type="evidence" value="ECO:0007669"/>
    <property type="project" value="TreeGrafter"/>
</dbReference>
<dbReference type="PANTHER" id="PTHR30537:SF3">
    <property type="entry name" value="TRANSCRIPTIONAL REGULATORY PROTEIN"/>
    <property type="match status" value="1"/>
</dbReference>
<dbReference type="InterPro" id="IPR005119">
    <property type="entry name" value="LysR_subst-bd"/>
</dbReference>
<dbReference type="AlphaFoldDB" id="A0A967EYM6"/>
<gene>
    <name evidence="6" type="ORF">HBA54_14700</name>
</gene>
<dbReference type="Pfam" id="PF03466">
    <property type="entry name" value="LysR_substrate"/>
    <property type="match status" value="1"/>
</dbReference>
<dbReference type="PANTHER" id="PTHR30537">
    <property type="entry name" value="HTH-TYPE TRANSCRIPTIONAL REGULATOR"/>
    <property type="match status" value="1"/>
</dbReference>
<comment type="similarity">
    <text evidence="1">Belongs to the LysR transcriptional regulatory family.</text>
</comment>
<dbReference type="EMBL" id="JAAQPH010000010">
    <property type="protein sequence ID" value="NIA69851.1"/>
    <property type="molecule type" value="Genomic_DNA"/>
</dbReference>